<dbReference type="GeneTree" id="ENSGT00620000088063"/>
<keyword evidence="3" id="KW-1185">Reference proteome</keyword>
<reference evidence="2" key="4">
    <citation type="submission" date="2025-08" db="UniProtKB">
        <authorList>
            <consortium name="Ensembl"/>
        </authorList>
    </citation>
    <scope>IDENTIFICATION</scope>
</reference>
<dbReference type="InterPro" id="IPR039674">
    <property type="entry name" value="FLASH"/>
</dbReference>
<reference evidence="3" key="3">
    <citation type="journal article" date="2014" name="Nature">
        <title>Elephant shark genome provides unique insights into gnathostome evolution.</title>
        <authorList>
            <consortium name="International Elephant Shark Genome Sequencing Consortium"/>
            <person name="Venkatesh B."/>
            <person name="Lee A.P."/>
            <person name="Ravi V."/>
            <person name="Maurya A.K."/>
            <person name="Lian M.M."/>
            <person name="Swann J.B."/>
            <person name="Ohta Y."/>
            <person name="Flajnik M.F."/>
            <person name="Sutoh Y."/>
            <person name="Kasahara M."/>
            <person name="Hoon S."/>
            <person name="Gangu V."/>
            <person name="Roy S.W."/>
            <person name="Irimia M."/>
            <person name="Korzh V."/>
            <person name="Kondrychyn I."/>
            <person name="Lim Z.W."/>
            <person name="Tay B.H."/>
            <person name="Tohari S."/>
            <person name="Kong K.W."/>
            <person name="Ho S."/>
            <person name="Lorente-Galdos B."/>
            <person name="Quilez J."/>
            <person name="Marques-Bonet T."/>
            <person name="Raney B.J."/>
            <person name="Ingham P.W."/>
            <person name="Tay A."/>
            <person name="Hillier L.W."/>
            <person name="Minx P."/>
            <person name="Boehm T."/>
            <person name="Wilson R.K."/>
            <person name="Brenner S."/>
            <person name="Warren W.C."/>
        </authorList>
    </citation>
    <scope>NUCLEOTIDE SEQUENCE [LARGE SCALE GENOMIC DNA]</scope>
</reference>
<accession>A0A4W3K8D6</accession>
<reference evidence="2" key="5">
    <citation type="submission" date="2025-09" db="UniProtKB">
        <authorList>
            <consortium name="Ensembl"/>
        </authorList>
    </citation>
    <scope>IDENTIFICATION</scope>
</reference>
<evidence type="ECO:0000256" key="1">
    <source>
        <dbReference type="SAM" id="Coils"/>
    </source>
</evidence>
<dbReference type="GO" id="GO:0008625">
    <property type="term" value="P:extrinsic apoptotic signaling pathway via death domain receptors"/>
    <property type="evidence" value="ECO:0007669"/>
    <property type="project" value="TreeGrafter"/>
</dbReference>
<dbReference type="GO" id="GO:0036337">
    <property type="term" value="P:Fas signaling pathway"/>
    <property type="evidence" value="ECO:0007669"/>
    <property type="project" value="TreeGrafter"/>
</dbReference>
<reference evidence="3" key="1">
    <citation type="journal article" date="2006" name="Science">
        <title>Ancient noncoding elements conserved in the human genome.</title>
        <authorList>
            <person name="Venkatesh B."/>
            <person name="Kirkness E.F."/>
            <person name="Loh Y.H."/>
            <person name="Halpern A.L."/>
            <person name="Lee A.P."/>
            <person name="Johnson J."/>
            <person name="Dandona N."/>
            <person name="Viswanathan L.D."/>
            <person name="Tay A."/>
            <person name="Venter J.C."/>
            <person name="Strausberg R.L."/>
            <person name="Brenner S."/>
        </authorList>
    </citation>
    <scope>NUCLEOTIDE SEQUENCE [LARGE SCALE GENOMIC DNA]</scope>
</reference>
<evidence type="ECO:0000313" key="2">
    <source>
        <dbReference type="Ensembl" id="ENSCMIP00000040740.1"/>
    </source>
</evidence>
<dbReference type="PANTHER" id="PTHR15489">
    <property type="entry name" value="CASPASE 8 ASSOCIATED PROTEIN 2"/>
    <property type="match status" value="1"/>
</dbReference>
<feature type="coiled-coil region" evidence="1">
    <location>
        <begin position="68"/>
        <end position="127"/>
    </location>
</feature>
<dbReference type="Gene3D" id="1.10.10.60">
    <property type="entry name" value="Homeodomain-like"/>
    <property type="match status" value="1"/>
</dbReference>
<dbReference type="GO" id="GO:0016605">
    <property type="term" value="C:PML body"/>
    <property type="evidence" value="ECO:0007669"/>
    <property type="project" value="TreeGrafter"/>
</dbReference>
<sequence length="186" mass="21572">IRLICSMYGVTQFLITSQHLKVIHRRLLSNMVTVFVSKHSTRNCFDLYEEILTEERTAKETSFKEVTLIEREKQVGELMKKMQELQTQNSTLANENIQLKKNMSALIKTARLEVVRKDEEINRLNRRENDRAILLDCQQKGANETTFSYLATSLNRSPRQVNKEAIQLKELSKLIPLPIALQICPP</sequence>
<dbReference type="AlphaFoldDB" id="A0A4W3K8D6"/>
<dbReference type="Pfam" id="PF21227">
    <property type="entry name" value="Myb_DNA-binding_7"/>
    <property type="match status" value="1"/>
</dbReference>
<dbReference type="GO" id="GO:0005739">
    <property type="term" value="C:mitochondrion"/>
    <property type="evidence" value="ECO:0007669"/>
    <property type="project" value="TreeGrafter"/>
</dbReference>
<evidence type="ECO:0000313" key="3">
    <source>
        <dbReference type="Proteomes" id="UP000314986"/>
    </source>
</evidence>
<keyword evidence="1" id="KW-0175">Coiled coil</keyword>
<name>A0A4W3K8D6_CALMI</name>
<dbReference type="Ensembl" id="ENSCMIT00000041315.1">
    <property type="protein sequence ID" value="ENSCMIP00000040740.1"/>
    <property type="gene ID" value="ENSCMIG00000016977.1"/>
</dbReference>
<organism evidence="2 3">
    <name type="scientific">Callorhinchus milii</name>
    <name type="common">Ghost shark</name>
    <dbReference type="NCBI Taxonomy" id="7868"/>
    <lineage>
        <taxon>Eukaryota</taxon>
        <taxon>Metazoa</taxon>
        <taxon>Chordata</taxon>
        <taxon>Craniata</taxon>
        <taxon>Vertebrata</taxon>
        <taxon>Chondrichthyes</taxon>
        <taxon>Holocephali</taxon>
        <taxon>Chimaeriformes</taxon>
        <taxon>Callorhinchidae</taxon>
        <taxon>Callorhinchus</taxon>
    </lineage>
</organism>
<dbReference type="GO" id="GO:0003714">
    <property type="term" value="F:transcription corepressor activity"/>
    <property type="evidence" value="ECO:0007669"/>
    <property type="project" value="TreeGrafter"/>
</dbReference>
<dbReference type="Proteomes" id="UP000314986">
    <property type="component" value="Unassembled WGS sequence"/>
</dbReference>
<protein>
    <submittedName>
        <fullName evidence="2">Uncharacterized protein</fullName>
    </submittedName>
</protein>
<reference evidence="3" key="2">
    <citation type="journal article" date="2007" name="PLoS Biol.">
        <title>Survey sequencing and comparative analysis of the elephant shark (Callorhinchus milii) genome.</title>
        <authorList>
            <person name="Venkatesh B."/>
            <person name="Kirkness E.F."/>
            <person name="Loh Y.H."/>
            <person name="Halpern A.L."/>
            <person name="Lee A.P."/>
            <person name="Johnson J."/>
            <person name="Dandona N."/>
            <person name="Viswanathan L.D."/>
            <person name="Tay A."/>
            <person name="Venter J.C."/>
            <person name="Strausberg R.L."/>
            <person name="Brenner S."/>
        </authorList>
    </citation>
    <scope>NUCLEOTIDE SEQUENCE [LARGE SCALE GENOMIC DNA]</scope>
</reference>
<proteinExistence type="predicted"/>
<dbReference type="PANTHER" id="PTHR15489:SF2">
    <property type="entry name" value="CASP8-ASSOCIATED PROTEIN 2"/>
    <property type="match status" value="1"/>
</dbReference>